<evidence type="ECO:0000256" key="1">
    <source>
        <dbReference type="SAM" id="MobiDB-lite"/>
    </source>
</evidence>
<dbReference type="AlphaFoldDB" id="L2FL99"/>
<dbReference type="STRING" id="1213859.L2FL99"/>
<feature type="compositionally biased region" description="Acidic residues" evidence="1">
    <location>
        <begin position="1"/>
        <end position="17"/>
    </location>
</feature>
<protein>
    <submittedName>
        <fullName evidence="2">Platelet-activating factor acetylhydrolase</fullName>
    </submittedName>
</protein>
<gene>
    <name evidence="2" type="ORF">CGGC5_12496</name>
</gene>
<feature type="region of interest" description="Disordered" evidence="1">
    <location>
        <begin position="43"/>
        <end position="68"/>
    </location>
</feature>
<dbReference type="GO" id="GO:0016787">
    <property type="term" value="F:hydrolase activity"/>
    <property type="evidence" value="ECO:0007669"/>
    <property type="project" value="UniProtKB-KW"/>
</dbReference>
<dbReference type="EMBL" id="KB021041">
    <property type="protein sequence ID" value="ELA26513.1"/>
    <property type="molecule type" value="Genomic_DNA"/>
</dbReference>
<organism evidence="2">
    <name type="scientific">Colletotrichum fructicola (strain Nara gc5)</name>
    <name type="common">Anthracnose fungus</name>
    <name type="synonym">Colletotrichum gloeosporioides (strain Nara gc5)</name>
    <dbReference type="NCBI Taxonomy" id="1213859"/>
    <lineage>
        <taxon>Eukaryota</taxon>
        <taxon>Fungi</taxon>
        <taxon>Dikarya</taxon>
        <taxon>Ascomycota</taxon>
        <taxon>Pezizomycotina</taxon>
        <taxon>Sordariomycetes</taxon>
        <taxon>Hypocreomycetidae</taxon>
        <taxon>Glomerellales</taxon>
        <taxon>Glomerellaceae</taxon>
        <taxon>Colletotrichum</taxon>
        <taxon>Colletotrichum gloeosporioides species complex</taxon>
    </lineage>
</organism>
<name>L2FL99_COLFN</name>
<feature type="compositionally biased region" description="Low complexity" evidence="1">
    <location>
        <begin position="48"/>
        <end position="63"/>
    </location>
</feature>
<accession>L2FL99</accession>
<evidence type="ECO:0000313" key="2">
    <source>
        <dbReference type="EMBL" id="ELA26513.1"/>
    </source>
</evidence>
<proteinExistence type="predicted"/>
<keyword evidence="2" id="KW-0378">Hydrolase</keyword>
<dbReference type="HOGENOM" id="CLU_2236410_0_0_1"/>
<sequence>MGISGDEDGDNGPDDGLMDDKAIFDRSEGKVQFWKWIDVIGMGSPEQTPASAATTTATSTAAPGSEGVNAQVAGVEQTDRDMEEELEPLQAVASAAQHQAAAVRV</sequence>
<feature type="region of interest" description="Disordered" evidence="1">
    <location>
        <begin position="1"/>
        <end position="20"/>
    </location>
</feature>
<reference evidence="2" key="1">
    <citation type="submission" date="2012-08" db="EMBL/GenBank/DDBJ databases">
        <title>Genome analysis of Colletotrichum orbiculare and Colletotrichum fructicola.</title>
        <authorList>
            <person name="Gan P.H.P."/>
            <person name="Ikeda K."/>
            <person name="Irieda H."/>
            <person name="Narusaka M."/>
            <person name="O'Connell R.J."/>
            <person name="Narusaka Y."/>
            <person name="Takano Y."/>
            <person name="Kubo Y."/>
            <person name="Shirasu K."/>
        </authorList>
    </citation>
    <scope>NUCLEOTIDE SEQUENCE</scope>
    <source>
        <strain evidence="2">Nara gc5</strain>
    </source>
</reference>